<evidence type="ECO:0000256" key="4">
    <source>
        <dbReference type="ARBA" id="ARBA00012096"/>
    </source>
</evidence>
<evidence type="ECO:0000313" key="10">
    <source>
        <dbReference type="EMBL" id="SEG85419.1"/>
    </source>
</evidence>
<evidence type="ECO:0000256" key="8">
    <source>
        <dbReference type="ARBA" id="ARBA00031427"/>
    </source>
</evidence>
<dbReference type="PANTHER" id="PTHR48078:SF6">
    <property type="entry name" value="L-THREONINE DEHYDRATASE CATABOLIC TDCB"/>
    <property type="match status" value="1"/>
</dbReference>
<dbReference type="FunFam" id="3.40.50.1100:FF:000005">
    <property type="entry name" value="Threonine dehydratase catabolic"/>
    <property type="match status" value="1"/>
</dbReference>
<dbReference type="GO" id="GO:0004794">
    <property type="term" value="F:threonine deaminase activity"/>
    <property type="evidence" value="ECO:0007669"/>
    <property type="project" value="UniProtKB-EC"/>
</dbReference>
<accession>A0A1H6DJQ8</accession>
<comment type="catalytic activity">
    <reaction evidence="1">
        <text>L-threonine = 2-oxobutanoate + NH4(+)</text>
        <dbReference type="Rhea" id="RHEA:22108"/>
        <dbReference type="ChEBI" id="CHEBI:16763"/>
        <dbReference type="ChEBI" id="CHEBI:28938"/>
        <dbReference type="ChEBI" id="CHEBI:57926"/>
        <dbReference type="EC" id="4.3.1.19"/>
    </reaction>
</comment>
<dbReference type="SUPFAM" id="SSF53686">
    <property type="entry name" value="Tryptophan synthase beta subunit-like PLP-dependent enzymes"/>
    <property type="match status" value="1"/>
</dbReference>
<evidence type="ECO:0000256" key="5">
    <source>
        <dbReference type="ARBA" id="ARBA00022898"/>
    </source>
</evidence>
<dbReference type="GO" id="GO:0003941">
    <property type="term" value="F:L-serine ammonia-lyase activity"/>
    <property type="evidence" value="ECO:0007669"/>
    <property type="project" value="TreeGrafter"/>
</dbReference>
<keyword evidence="11" id="KW-1185">Reference proteome</keyword>
<dbReference type="InterPro" id="IPR001926">
    <property type="entry name" value="TrpB-like_PALP"/>
</dbReference>
<dbReference type="Pfam" id="PF00291">
    <property type="entry name" value="PALP"/>
    <property type="match status" value="1"/>
</dbReference>
<dbReference type="GO" id="GO:0006565">
    <property type="term" value="P:L-serine catabolic process"/>
    <property type="evidence" value="ECO:0007669"/>
    <property type="project" value="TreeGrafter"/>
</dbReference>
<gene>
    <name evidence="10" type="ORF">SAMN05444920_105530</name>
</gene>
<dbReference type="NCBIfam" id="NF006094">
    <property type="entry name" value="PRK08246.1"/>
    <property type="match status" value="1"/>
</dbReference>
<organism evidence="10 11">
    <name type="scientific">Nonomuraea solani</name>
    <dbReference type="NCBI Taxonomy" id="1144553"/>
    <lineage>
        <taxon>Bacteria</taxon>
        <taxon>Bacillati</taxon>
        <taxon>Actinomycetota</taxon>
        <taxon>Actinomycetes</taxon>
        <taxon>Streptosporangiales</taxon>
        <taxon>Streptosporangiaceae</taxon>
        <taxon>Nonomuraea</taxon>
    </lineage>
</organism>
<dbReference type="RefSeq" id="WP_103957817.1">
    <property type="nucleotide sequence ID" value="NZ_FNVT01000005.1"/>
</dbReference>
<dbReference type="Gene3D" id="3.40.50.1100">
    <property type="match status" value="2"/>
</dbReference>
<evidence type="ECO:0000256" key="7">
    <source>
        <dbReference type="ARBA" id="ARBA00025527"/>
    </source>
</evidence>
<dbReference type="InterPro" id="IPR050147">
    <property type="entry name" value="Ser/Thr_Dehydratase"/>
</dbReference>
<evidence type="ECO:0000259" key="9">
    <source>
        <dbReference type="Pfam" id="PF00291"/>
    </source>
</evidence>
<dbReference type="OrthoDB" id="9811476at2"/>
<feature type="domain" description="Tryptophan synthase beta chain-like PALP" evidence="9">
    <location>
        <begin position="17"/>
        <end position="298"/>
    </location>
</feature>
<name>A0A1H6DJQ8_9ACTN</name>
<dbReference type="PANTHER" id="PTHR48078">
    <property type="entry name" value="THREONINE DEHYDRATASE, MITOCHONDRIAL-RELATED"/>
    <property type="match status" value="1"/>
</dbReference>
<keyword evidence="6" id="KW-0456">Lyase</keyword>
<evidence type="ECO:0000256" key="3">
    <source>
        <dbReference type="ARBA" id="ARBA00010869"/>
    </source>
</evidence>
<dbReference type="InterPro" id="IPR036052">
    <property type="entry name" value="TrpB-like_PALP_sf"/>
</dbReference>
<evidence type="ECO:0000256" key="6">
    <source>
        <dbReference type="ARBA" id="ARBA00023239"/>
    </source>
</evidence>
<dbReference type="AlphaFoldDB" id="A0A1H6DJQ8"/>
<dbReference type="GO" id="GO:0006567">
    <property type="term" value="P:L-threonine catabolic process"/>
    <property type="evidence" value="ECO:0007669"/>
    <property type="project" value="TreeGrafter"/>
</dbReference>
<comment type="similarity">
    <text evidence="3">Belongs to the serine/threonine dehydratase family.</text>
</comment>
<dbReference type="EC" id="4.3.1.19" evidence="4"/>
<evidence type="ECO:0000256" key="1">
    <source>
        <dbReference type="ARBA" id="ARBA00001274"/>
    </source>
</evidence>
<evidence type="ECO:0000313" key="11">
    <source>
        <dbReference type="Proteomes" id="UP000236732"/>
    </source>
</evidence>
<reference evidence="10 11" key="1">
    <citation type="submission" date="2016-10" db="EMBL/GenBank/DDBJ databases">
        <authorList>
            <person name="de Groot N.N."/>
        </authorList>
    </citation>
    <scope>NUCLEOTIDE SEQUENCE [LARGE SCALE GENOMIC DNA]</scope>
    <source>
        <strain evidence="10 11">CGMCC 4.7037</strain>
    </source>
</reference>
<dbReference type="EMBL" id="FNVT01000005">
    <property type="protein sequence ID" value="SEG85419.1"/>
    <property type="molecule type" value="Genomic_DNA"/>
</dbReference>
<proteinExistence type="inferred from homology"/>
<sequence length="306" mass="30749">MTTYADVLAAAGRIHGHVLRTPVLEISPGLFFKLELLQHSGSFKVRGAFNRILSAGQVPDSGVIAASGGNHGLAVAFAARALGVRAEIFVPEVTSPVKVSGLAALGAHVTQTGAIYAEAAEAAAKRAAESGALSVHAYDQPEVIAGQGTTGLELMEQTGGVDTVVVAVGGGGFGAGITVGTSGGASSGGPRIVAVEPERIPTLRRALEAGRPVPVEVSGVGADALGATRIGGLAFEILSGPRVESVLVSDEAIMEARHTLWERHRVAAEPAGSAAYAALLSGVYTPAPGERVAVVVCGSNTDPATL</sequence>
<protein>
    <recommendedName>
        <fullName evidence="4">threonine ammonia-lyase</fullName>
        <ecNumber evidence="4">4.3.1.19</ecNumber>
    </recommendedName>
    <alternativeName>
        <fullName evidence="8">Threonine deaminase</fullName>
    </alternativeName>
</protein>
<comment type="function">
    <text evidence="7">Catalyzes the anaerobic formation of alpha-ketobutyrate and ammonia from threonine in a two-step reaction. The first step involved a dehydration of threonine and a production of enamine intermediates (aminocrotonate), which tautomerizes to its imine form (iminobutyrate). Both intermediates are unstable and short-lived. The second step is the nonenzymatic hydrolysis of the enamine/imine intermediates to form 2-ketobutyrate and free ammonia. In the low water environment of the cell, the second step is accelerated by RidA.</text>
</comment>
<dbReference type="Proteomes" id="UP000236732">
    <property type="component" value="Unassembled WGS sequence"/>
</dbReference>
<dbReference type="GO" id="GO:0009097">
    <property type="term" value="P:isoleucine biosynthetic process"/>
    <property type="evidence" value="ECO:0007669"/>
    <property type="project" value="TreeGrafter"/>
</dbReference>
<keyword evidence="5" id="KW-0663">Pyridoxal phosphate</keyword>
<evidence type="ECO:0000256" key="2">
    <source>
        <dbReference type="ARBA" id="ARBA00001933"/>
    </source>
</evidence>
<comment type="cofactor">
    <cofactor evidence="2">
        <name>pyridoxal 5'-phosphate</name>
        <dbReference type="ChEBI" id="CHEBI:597326"/>
    </cofactor>
</comment>